<feature type="compositionally biased region" description="Basic and acidic residues" evidence="1">
    <location>
        <begin position="129"/>
        <end position="148"/>
    </location>
</feature>
<protein>
    <submittedName>
        <fullName evidence="2">Uncharacterized protein</fullName>
    </submittedName>
</protein>
<comment type="caution">
    <text evidence="2">The sequence shown here is derived from an EMBL/GenBank/DDBJ whole genome shotgun (WGS) entry which is preliminary data.</text>
</comment>
<proteinExistence type="predicted"/>
<evidence type="ECO:0000313" key="3">
    <source>
        <dbReference type="Proteomes" id="UP000324222"/>
    </source>
</evidence>
<dbReference type="AlphaFoldDB" id="A0A5B7HIW3"/>
<reference evidence="2 3" key="1">
    <citation type="submission" date="2019-05" db="EMBL/GenBank/DDBJ databases">
        <title>Another draft genome of Portunus trituberculatus and its Hox gene families provides insights of decapod evolution.</title>
        <authorList>
            <person name="Jeong J.-H."/>
            <person name="Song I."/>
            <person name="Kim S."/>
            <person name="Choi T."/>
            <person name="Kim D."/>
            <person name="Ryu S."/>
            <person name="Kim W."/>
        </authorList>
    </citation>
    <scope>NUCLEOTIDE SEQUENCE [LARGE SCALE GENOMIC DNA]</scope>
    <source>
        <tissue evidence="2">Muscle</tissue>
    </source>
</reference>
<dbReference type="Proteomes" id="UP000324222">
    <property type="component" value="Unassembled WGS sequence"/>
</dbReference>
<accession>A0A5B7HIW3</accession>
<evidence type="ECO:0000256" key="1">
    <source>
        <dbReference type="SAM" id="MobiDB-lite"/>
    </source>
</evidence>
<feature type="region of interest" description="Disordered" evidence="1">
    <location>
        <begin position="117"/>
        <end position="148"/>
    </location>
</feature>
<name>A0A5B7HIW3_PORTR</name>
<gene>
    <name evidence="2" type="ORF">E2C01_064372</name>
</gene>
<keyword evidence="3" id="KW-1185">Reference proteome</keyword>
<sequence>MWQRCISWLRAEYHICLVGSDSHDLPARGKDKVSLTSTFSPCNLGLPEVTAGPRNTPSSPQDILHSPSQHVSRARRQHPAVPDHRGECPAYEHTTGRLDHHPYTCRWASCTLRKARHLPLPPSMSDTDNSPRPDDRREVNWNEWQRKS</sequence>
<feature type="compositionally biased region" description="Polar residues" evidence="1">
    <location>
        <begin position="53"/>
        <end position="71"/>
    </location>
</feature>
<feature type="region of interest" description="Disordered" evidence="1">
    <location>
        <begin position="48"/>
        <end position="88"/>
    </location>
</feature>
<dbReference type="EMBL" id="VSRR010030610">
    <property type="protein sequence ID" value="MPC70133.1"/>
    <property type="molecule type" value="Genomic_DNA"/>
</dbReference>
<organism evidence="2 3">
    <name type="scientific">Portunus trituberculatus</name>
    <name type="common">Swimming crab</name>
    <name type="synonym">Neptunus trituberculatus</name>
    <dbReference type="NCBI Taxonomy" id="210409"/>
    <lineage>
        <taxon>Eukaryota</taxon>
        <taxon>Metazoa</taxon>
        <taxon>Ecdysozoa</taxon>
        <taxon>Arthropoda</taxon>
        <taxon>Crustacea</taxon>
        <taxon>Multicrustacea</taxon>
        <taxon>Malacostraca</taxon>
        <taxon>Eumalacostraca</taxon>
        <taxon>Eucarida</taxon>
        <taxon>Decapoda</taxon>
        <taxon>Pleocyemata</taxon>
        <taxon>Brachyura</taxon>
        <taxon>Eubrachyura</taxon>
        <taxon>Portunoidea</taxon>
        <taxon>Portunidae</taxon>
        <taxon>Portuninae</taxon>
        <taxon>Portunus</taxon>
    </lineage>
</organism>
<evidence type="ECO:0000313" key="2">
    <source>
        <dbReference type="EMBL" id="MPC70133.1"/>
    </source>
</evidence>